<dbReference type="GO" id="GO:0005829">
    <property type="term" value="C:cytosol"/>
    <property type="evidence" value="ECO:0007669"/>
    <property type="project" value="TreeGrafter"/>
</dbReference>
<evidence type="ECO:0000313" key="3">
    <source>
        <dbReference type="Proteomes" id="UP000255207"/>
    </source>
</evidence>
<dbReference type="InterPro" id="IPR050712">
    <property type="entry name" value="NAD(P)H-dep_reductase"/>
</dbReference>
<name>A0A370L990_9HYPH</name>
<organism evidence="2 3">
    <name type="scientific">Bosea caraganae</name>
    <dbReference type="NCBI Taxonomy" id="2763117"/>
    <lineage>
        <taxon>Bacteria</taxon>
        <taxon>Pseudomonadati</taxon>
        <taxon>Pseudomonadota</taxon>
        <taxon>Alphaproteobacteria</taxon>
        <taxon>Hyphomicrobiales</taxon>
        <taxon>Boseaceae</taxon>
        <taxon>Bosea</taxon>
    </lineage>
</organism>
<protein>
    <submittedName>
        <fullName evidence="2">NADPH-dependent oxidoreductase</fullName>
    </submittedName>
</protein>
<dbReference type="Proteomes" id="UP000255207">
    <property type="component" value="Unassembled WGS sequence"/>
</dbReference>
<feature type="domain" description="NADPH-dependent FMN reductase-like" evidence="1">
    <location>
        <begin position="4"/>
        <end position="154"/>
    </location>
</feature>
<dbReference type="GO" id="GO:0010181">
    <property type="term" value="F:FMN binding"/>
    <property type="evidence" value="ECO:0007669"/>
    <property type="project" value="TreeGrafter"/>
</dbReference>
<dbReference type="InterPro" id="IPR005025">
    <property type="entry name" value="FMN_Rdtase-like_dom"/>
</dbReference>
<dbReference type="EMBL" id="QQTP01000003">
    <property type="protein sequence ID" value="RDJ26837.1"/>
    <property type="molecule type" value="Genomic_DNA"/>
</dbReference>
<dbReference type="InterPro" id="IPR029039">
    <property type="entry name" value="Flavoprotein-like_sf"/>
</dbReference>
<dbReference type="PANTHER" id="PTHR30543">
    <property type="entry name" value="CHROMATE REDUCTASE"/>
    <property type="match status" value="1"/>
</dbReference>
<sequence>MSAPKILVFAGSWREGSLNTKLATLAARKLRAAGAEVRQISLGDYPLPLVDATGFGNAPQAAHDLRALIDAHDGLYIASPEYNAGYAPALKNALDWASTAKPGAPASGLAGKVVALGGASPGALGAYRGLTQLRTSLELGFGALLVPEMVAVGLADKAFDGDGELTDARSSGFLDAQVARLVKLAGKGV</sequence>
<dbReference type="Gene3D" id="3.40.50.360">
    <property type="match status" value="1"/>
</dbReference>
<evidence type="ECO:0000313" key="2">
    <source>
        <dbReference type="EMBL" id="RDJ26837.1"/>
    </source>
</evidence>
<dbReference type="GO" id="GO:0016491">
    <property type="term" value="F:oxidoreductase activity"/>
    <property type="evidence" value="ECO:0007669"/>
    <property type="project" value="InterPro"/>
</dbReference>
<dbReference type="RefSeq" id="WP_114828719.1">
    <property type="nucleotide sequence ID" value="NZ_QQTO01000001.1"/>
</dbReference>
<reference evidence="3" key="1">
    <citation type="submission" date="2018-07" db="EMBL/GenBank/DDBJ databases">
        <authorList>
            <person name="Safronova V.I."/>
            <person name="Chirak E.R."/>
            <person name="Sazanova A.L."/>
        </authorList>
    </citation>
    <scope>NUCLEOTIDE SEQUENCE [LARGE SCALE GENOMIC DNA]</scope>
    <source>
        <strain evidence="3">RCAM04685</strain>
    </source>
</reference>
<dbReference type="SUPFAM" id="SSF52218">
    <property type="entry name" value="Flavoproteins"/>
    <property type="match status" value="1"/>
</dbReference>
<dbReference type="PANTHER" id="PTHR30543:SF21">
    <property type="entry name" value="NAD(P)H-DEPENDENT FMN REDUCTASE LOT6"/>
    <property type="match status" value="1"/>
</dbReference>
<dbReference type="OrthoDB" id="9812295at2"/>
<proteinExistence type="predicted"/>
<dbReference type="Pfam" id="PF03358">
    <property type="entry name" value="FMN_red"/>
    <property type="match status" value="1"/>
</dbReference>
<dbReference type="AlphaFoldDB" id="A0A370L990"/>
<evidence type="ECO:0000259" key="1">
    <source>
        <dbReference type="Pfam" id="PF03358"/>
    </source>
</evidence>
<keyword evidence="3" id="KW-1185">Reference proteome</keyword>
<comment type="caution">
    <text evidence="2">The sequence shown here is derived from an EMBL/GenBank/DDBJ whole genome shotgun (WGS) entry which is preliminary data.</text>
</comment>
<gene>
    <name evidence="2" type="ORF">DWE98_08280</name>
</gene>
<accession>A0A370L990</accession>